<dbReference type="KEGG" id="ypy:YPK_2753"/>
<evidence type="ECO:0000313" key="1">
    <source>
        <dbReference type="EMBL" id="ACA69030.1"/>
    </source>
</evidence>
<protein>
    <submittedName>
        <fullName evidence="1">Uncharacterized protein</fullName>
    </submittedName>
</protein>
<proteinExistence type="predicted"/>
<accession>A0A0H3B3S0</accession>
<dbReference type="EMBL" id="CP000950">
    <property type="protein sequence ID" value="ACA69030.1"/>
    <property type="molecule type" value="Genomic_DNA"/>
</dbReference>
<dbReference type="AlphaFoldDB" id="A0A0H3B3S0"/>
<sequence>MRHCSSVCDVFYADDRLYRGKVFYTSRVSFFGQNTHPISAFIYHLGFY</sequence>
<dbReference type="PATRIC" id="fig|502800.11.peg.3459"/>
<organism evidence="1">
    <name type="scientific">Yersinia pseudotuberculosis serotype O:3 (strain YPIII)</name>
    <dbReference type="NCBI Taxonomy" id="502800"/>
    <lineage>
        <taxon>Bacteria</taxon>
        <taxon>Pseudomonadati</taxon>
        <taxon>Pseudomonadota</taxon>
        <taxon>Gammaproteobacteria</taxon>
        <taxon>Enterobacterales</taxon>
        <taxon>Yersiniaceae</taxon>
        <taxon>Yersinia</taxon>
    </lineage>
</organism>
<gene>
    <name evidence="1" type="ordered locus">YPK_2753</name>
</gene>
<name>A0A0H3B3S0_YERPY</name>
<reference evidence="1" key="1">
    <citation type="submission" date="2008-02" db="EMBL/GenBank/DDBJ databases">
        <title>Complete sequence of Yersinia pseudotuberculosis YPIII.</title>
        <authorList>
            <consortium name="US DOE Joint Genome Institute"/>
            <person name="Challacombe J.F."/>
            <person name="Bruce D."/>
            <person name="Detter J.C."/>
            <person name="Green L."/>
            <person name="Land M."/>
            <person name="Munk C."/>
            <person name="Lindler L.E."/>
            <person name="Nikolich M.P."/>
            <person name="Brettin T."/>
        </authorList>
    </citation>
    <scope>NUCLEOTIDE SEQUENCE</scope>
    <source>
        <strain evidence="1">YPIII</strain>
    </source>
</reference>